<dbReference type="GO" id="GO:0004792">
    <property type="term" value="F:thiosulfate-cyanide sulfurtransferase activity"/>
    <property type="evidence" value="ECO:0007669"/>
    <property type="project" value="TreeGrafter"/>
</dbReference>
<evidence type="ECO:0000256" key="2">
    <source>
        <dbReference type="ARBA" id="ARBA00022737"/>
    </source>
</evidence>
<dbReference type="InterPro" id="IPR001763">
    <property type="entry name" value="Rhodanese-like_dom"/>
</dbReference>
<keyword evidence="1" id="KW-0808">Transferase</keyword>
<evidence type="ECO:0000256" key="3">
    <source>
        <dbReference type="SAM" id="Phobius"/>
    </source>
</evidence>
<dbReference type="Gene3D" id="3.40.250.10">
    <property type="entry name" value="Rhodanese-like domain"/>
    <property type="match status" value="2"/>
</dbReference>
<evidence type="ECO:0000256" key="1">
    <source>
        <dbReference type="ARBA" id="ARBA00022679"/>
    </source>
</evidence>
<dbReference type="InterPro" id="IPR036873">
    <property type="entry name" value="Rhodanese-like_dom_sf"/>
</dbReference>
<dbReference type="SUPFAM" id="SSF52821">
    <property type="entry name" value="Rhodanese/Cell cycle control phosphatase"/>
    <property type="match status" value="2"/>
</dbReference>
<dbReference type="Proteomes" id="UP000046393">
    <property type="component" value="Unplaced"/>
</dbReference>
<dbReference type="WBParaSite" id="SMUV_0000652501-mRNA-1">
    <property type="protein sequence ID" value="SMUV_0000652501-mRNA-1"/>
    <property type="gene ID" value="SMUV_0000652501"/>
</dbReference>
<dbReference type="GO" id="GO:0005739">
    <property type="term" value="C:mitochondrion"/>
    <property type="evidence" value="ECO:0007669"/>
    <property type="project" value="TreeGrafter"/>
</dbReference>
<dbReference type="CDD" id="cd01448">
    <property type="entry name" value="TST_Repeat_1"/>
    <property type="match status" value="1"/>
</dbReference>
<accession>A0A0N5APF1</accession>
<dbReference type="Pfam" id="PF00581">
    <property type="entry name" value="Rhodanese"/>
    <property type="match status" value="1"/>
</dbReference>
<dbReference type="PROSITE" id="PS50206">
    <property type="entry name" value="RHODANESE_3"/>
    <property type="match status" value="2"/>
</dbReference>
<feature type="domain" description="Rhodanese" evidence="4">
    <location>
        <begin position="210"/>
        <end position="326"/>
    </location>
</feature>
<feature type="transmembrane region" description="Helical" evidence="3">
    <location>
        <begin position="12"/>
        <end position="31"/>
    </location>
</feature>
<keyword evidence="5" id="KW-1185">Reference proteome</keyword>
<evidence type="ECO:0000313" key="6">
    <source>
        <dbReference type="WBParaSite" id="SMUV_0000652501-mRNA-1"/>
    </source>
</evidence>
<evidence type="ECO:0000313" key="5">
    <source>
        <dbReference type="Proteomes" id="UP000046393"/>
    </source>
</evidence>
<keyword evidence="2" id="KW-0677">Repeat</keyword>
<evidence type="ECO:0000259" key="4">
    <source>
        <dbReference type="PROSITE" id="PS50206"/>
    </source>
</evidence>
<feature type="domain" description="Rhodanese" evidence="4">
    <location>
        <begin position="73"/>
        <end position="172"/>
    </location>
</feature>
<dbReference type="SMART" id="SM00450">
    <property type="entry name" value="RHOD"/>
    <property type="match status" value="2"/>
</dbReference>
<keyword evidence="3" id="KW-0812">Transmembrane</keyword>
<dbReference type="AlphaFoldDB" id="A0A0N5APF1"/>
<keyword evidence="3" id="KW-0472">Membrane</keyword>
<keyword evidence="3" id="KW-1133">Transmembrane helix</keyword>
<protein>
    <submittedName>
        <fullName evidence="6">Sulfurtransferase</fullName>
    </submittedName>
</protein>
<proteinExistence type="predicted"/>
<dbReference type="InterPro" id="IPR045078">
    <property type="entry name" value="TST/MPST-like"/>
</dbReference>
<dbReference type="PANTHER" id="PTHR11364">
    <property type="entry name" value="THIOSULFATE SULFERTANSFERASE"/>
    <property type="match status" value="1"/>
</dbReference>
<dbReference type="STRING" id="451379.A0A0N5APF1"/>
<dbReference type="PANTHER" id="PTHR11364:SF7">
    <property type="entry name" value="THIOSULFATE SULFURTRANSFERASE MPST-1-RELATED"/>
    <property type="match status" value="1"/>
</dbReference>
<reference evidence="6" key="1">
    <citation type="submission" date="2017-02" db="UniProtKB">
        <authorList>
            <consortium name="WormBaseParasite"/>
        </authorList>
    </citation>
    <scope>IDENTIFICATION</scope>
</reference>
<organism evidence="5 6">
    <name type="scientific">Syphacia muris</name>
    <dbReference type="NCBI Taxonomy" id="451379"/>
    <lineage>
        <taxon>Eukaryota</taxon>
        <taxon>Metazoa</taxon>
        <taxon>Ecdysozoa</taxon>
        <taxon>Nematoda</taxon>
        <taxon>Chromadorea</taxon>
        <taxon>Rhabditida</taxon>
        <taxon>Spirurina</taxon>
        <taxon>Oxyuridomorpha</taxon>
        <taxon>Oxyuroidea</taxon>
        <taxon>Oxyuridae</taxon>
        <taxon>Syphacia</taxon>
    </lineage>
</organism>
<name>A0A0N5APF1_9BILA</name>
<sequence>MNRRKGFLEFDSELFTAFYVAAILWILNGGFNKGGYRLLDCTSTPVPKNAYESFNKTLYGKFGALMSLETTARKEYLKEHVPEAIHMDLAVGTYPRLYQAYTMYPPELFQKYMRRLGINTSDVLILYGRGDLHGMLYSCFTAYLLKAFGHEKVSVLDGGFSQWRKHGGEVTKEVPNLPEGNWKASLENSRIISYDELTKCDKAGNDLFDRIGSVNWLDARPRGQFLGEQPTGLDPQSVPGSCIPGSKSTPVEELFVGGVLKPVDEIRKWLIECGYERGKPTIISCGRGLHASVLAYIVDYIDPSMKPRVYVGSLEELENKNPMKISGGKICAR</sequence>